<evidence type="ECO:0000256" key="4">
    <source>
        <dbReference type="ARBA" id="ARBA00022475"/>
    </source>
</evidence>
<keyword evidence="8 10" id="KW-1133">Transmembrane helix</keyword>
<dbReference type="PANTHER" id="PTHR35091:SF2">
    <property type="entry name" value="FLAGELLAR PROTEIN FLIL"/>
    <property type="match status" value="1"/>
</dbReference>
<keyword evidence="7 10" id="KW-0283">Flagellar rotation</keyword>
<dbReference type="Proteomes" id="UP001499988">
    <property type="component" value="Unassembled WGS sequence"/>
</dbReference>
<sequence length="173" mass="19570">MPENSLELEVQRDTQRRRWMTVGVIGGGVALLLGIYLLIRLVATGLEMDKQHERAEELSWLSAHASVGNAYYVSMPTPFLFNLPGEDRSYLVQIKVQLQVRSPEAQLQVRKHFPVLKDTLLTTFSAAKPEGLRTREGKLELRHQALANAQMAMQSLTGYSQIERVLFTGFVMQ</sequence>
<evidence type="ECO:0000313" key="11">
    <source>
        <dbReference type="EMBL" id="GAA4874487.1"/>
    </source>
</evidence>
<comment type="function">
    <text evidence="1 10">Controls the rotational direction of flagella during chemotaxis.</text>
</comment>
<comment type="subcellular location">
    <subcellularLocation>
        <location evidence="10">Cell inner membrane</location>
    </subcellularLocation>
    <subcellularLocation>
        <location evidence="2">Cell membrane</location>
        <topology evidence="2">Single-pass membrane protein</topology>
    </subcellularLocation>
</comment>
<keyword evidence="9 10" id="KW-0472">Membrane</keyword>
<dbReference type="EMBL" id="BAABJZ010000006">
    <property type="protein sequence ID" value="GAA4874487.1"/>
    <property type="molecule type" value="Genomic_DNA"/>
</dbReference>
<evidence type="ECO:0000256" key="2">
    <source>
        <dbReference type="ARBA" id="ARBA00004162"/>
    </source>
</evidence>
<evidence type="ECO:0000313" key="12">
    <source>
        <dbReference type="Proteomes" id="UP001499988"/>
    </source>
</evidence>
<feature type="transmembrane region" description="Helical" evidence="10">
    <location>
        <begin position="20"/>
        <end position="43"/>
    </location>
</feature>
<proteinExistence type="inferred from homology"/>
<name>A0ABP9EGY5_9GAMM</name>
<evidence type="ECO:0000256" key="5">
    <source>
        <dbReference type="ARBA" id="ARBA00022500"/>
    </source>
</evidence>
<evidence type="ECO:0000256" key="6">
    <source>
        <dbReference type="ARBA" id="ARBA00022692"/>
    </source>
</evidence>
<dbReference type="InterPro" id="IPR005503">
    <property type="entry name" value="FliL"/>
</dbReference>
<reference evidence="12" key="1">
    <citation type="journal article" date="2019" name="Int. J. Syst. Evol. Microbiol.">
        <title>The Global Catalogue of Microorganisms (GCM) 10K type strain sequencing project: providing services to taxonomists for standard genome sequencing and annotation.</title>
        <authorList>
            <consortium name="The Broad Institute Genomics Platform"/>
            <consortium name="The Broad Institute Genome Sequencing Center for Infectious Disease"/>
            <person name="Wu L."/>
            <person name="Ma J."/>
        </authorList>
    </citation>
    <scope>NUCLEOTIDE SEQUENCE [LARGE SCALE GENOMIC DNA]</scope>
    <source>
        <strain evidence="12">JCM 18401</strain>
    </source>
</reference>
<protein>
    <recommendedName>
        <fullName evidence="10">Flagellar protein FliL</fullName>
    </recommendedName>
</protein>
<accession>A0ABP9EGY5</accession>
<evidence type="ECO:0000256" key="10">
    <source>
        <dbReference type="RuleBase" id="RU364125"/>
    </source>
</evidence>
<keyword evidence="5 10" id="KW-0145">Chemotaxis</keyword>
<dbReference type="Pfam" id="PF03748">
    <property type="entry name" value="FliL"/>
    <property type="match status" value="1"/>
</dbReference>
<gene>
    <name evidence="11" type="ORF">GCM10023333_04300</name>
</gene>
<keyword evidence="4" id="KW-1003">Cell membrane</keyword>
<evidence type="ECO:0000256" key="9">
    <source>
        <dbReference type="ARBA" id="ARBA00023136"/>
    </source>
</evidence>
<evidence type="ECO:0000256" key="1">
    <source>
        <dbReference type="ARBA" id="ARBA00002254"/>
    </source>
</evidence>
<keyword evidence="10" id="KW-0997">Cell inner membrane</keyword>
<evidence type="ECO:0000256" key="7">
    <source>
        <dbReference type="ARBA" id="ARBA00022779"/>
    </source>
</evidence>
<evidence type="ECO:0000256" key="3">
    <source>
        <dbReference type="ARBA" id="ARBA00008281"/>
    </source>
</evidence>
<comment type="caution">
    <text evidence="11">The sequence shown here is derived from an EMBL/GenBank/DDBJ whole genome shotgun (WGS) entry which is preliminary data.</text>
</comment>
<keyword evidence="6 10" id="KW-0812">Transmembrane</keyword>
<dbReference type="PANTHER" id="PTHR35091">
    <property type="entry name" value="FLAGELLAR PROTEIN FLIL"/>
    <property type="match status" value="1"/>
</dbReference>
<organism evidence="11 12">
    <name type="scientific">Ferrimonas pelagia</name>
    <dbReference type="NCBI Taxonomy" id="1177826"/>
    <lineage>
        <taxon>Bacteria</taxon>
        <taxon>Pseudomonadati</taxon>
        <taxon>Pseudomonadota</taxon>
        <taxon>Gammaproteobacteria</taxon>
        <taxon>Alteromonadales</taxon>
        <taxon>Ferrimonadaceae</taxon>
        <taxon>Ferrimonas</taxon>
    </lineage>
</organism>
<evidence type="ECO:0000256" key="8">
    <source>
        <dbReference type="ARBA" id="ARBA00022989"/>
    </source>
</evidence>
<dbReference type="RefSeq" id="WP_345332913.1">
    <property type="nucleotide sequence ID" value="NZ_BAABJZ010000006.1"/>
</dbReference>
<keyword evidence="12" id="KW-1185">Reference proteome</keyword>
<comment type="similarity">
    <text evidence="3 10">Belongs to the FliL family.</text>
</comment>